<proteinExistence type="inferred from homology"/>
<dbReference type="SUPFAM" id="SSF51735">
    <property type="entry name" value="NAD(P)-binding Rossmann-fold domains"/>
    <property type="match status" value="1"/>
</dbReference>
<comment type="similarity">
    <text evidence="2 10">Belongs to the ketopantoate reductase family.</text>
</comment>
<dbReference type="GO" id="GO:0008677">
    <property type="term" value="F:2-dehydropantoate 2-reductase activity"/>
    <property type="evidence" value="ECO:0007669"/>
    <property type="project" value="UniProtKB-EC"/>
</dbReference>
<dbReference type="Gene3D" id="3.40.50.720">
    <property type="entry name" value="NAD(P)-binding Rossmann-like Domain"/>
    <property type="match status" value="1"/>
</dbReference>
<name>A0A1I4E0F2_9HYPH</name>
<dbReference type="AlphaFoldDB" id="A0A1I4E0F2"/>
<dbReference type="InterPro" id="IPR013328">
    <property type="entry name" value="6PGD_dom2"/>
</dbReference>
<comment type="pathway">
    <text evidence="1 10">Cofactor biosynthesis; (R)-pantothenate biosynthesis; (R)-pantoate from 3-methyl-2-oxobutanoate: step 2/2.</text>
</comment>
<evidence type="ECO:0000256" key="3">
    <source>
        <dbReference type="ARBA" id="ARBA00013014"/>
    </source>
</evidence>
<dbReference type="EMBL" id="FOSL01000021">
    <property type="protein sequence ID" value="SFK99324.1"/>
    <property type="molecule type" value="Genomic_DNA"/>
</dbReference>
<dbReference type="InterPro" id="IPR003710">
    <property type="entry name" value="ApbA"/>
</dbReference>
<dbReference type="GO" id="GO:0005737">
    <property type="term" value="C:cytoplasm"/>
    <property type="evidence" value="ECO:0007669"/>
    <property type="project" value="TreeGrafter"/>
</dbReference>
<evidence type="ECO:0000256" key="5">
    <source>
        <dbReference type="ARBA" id="ARBA00022655"/>
    </source>
</evidence>
<evidence type="ECO:0000256" key="6">
    <source>
        <dbReference type="ARBA" id="ARBA00022857"/>
    </source>
</evidence>
<dbReference type="InterPro" id="IPR036291">
    <property type="entry name" value="NAD(P)-bd_dom_sf"/>
</dbReference>
<dbReference type="EC" id="1.1.1.169" evidence="3 10"/>
<dbReference type="OrthoDB" id="9796561at2"/>
<dbReference type="Pfam" id="PF08546">
    <property type="entry name" value="ApbA_C"/>
    <property type="match status" value="1"/>
</dbReference>
<dbReference type="PROSITE" id="PS51257">
    <property type="entry name" value="PROKAR_LIPOPROTEIN"/>
    <property type="match status" value="1"/>
</dbReference>
<reference evidence="13 14" key="1">
    <citation type="submission" date="2016-10" db="EMBL/GenBank/DDBJ databases">
        <authorList>
            <person name="Varghese N."/>
            <person name="Submissions S."/>
        </authorList>
    </citation>
    <scope>NUCLEOTIDE SEQUENCE [LARGE SCALE GENOMIC DNA]</scope>
    <source>
        <strain evidence="13 14">DSM 21822</strain>
    </source>
</reference>
<feature type="domain" description="Ketopantoate reductase N-terminal" evidence="11">
    <location>
        <begin position="8"/>
        <end position="156"/>
    </location>
</feature>
<evidence type="ECO:0000313" key="14">
    <source>
        <dbReference type="Proteomes" id="UP000323300"/>
    </source>
</evidence>
<keyword evidence="14" id="KW-1185">Reference proteome</keyword>
<dbReference type="NCBIfam" id="TIGR00745">
    <property type="entry name" value="apbA_panE"/>
    <property type="match status" value="1"/>
</dbReference>
<dbReference type="Proteomes" id="UP000323300">
    <property type="component" value="Unassembled WGS sequence"/>
</dbReference>
<keyword evidence="5 10" id="KW-0566">Pantothenate biosynthesis</keyword>
<dbReference type="PANTHER" id="PTHR43765">
    <property type="entry name" value="2-DEHYDROPANTOATE 2-REDUCTASE-RELATED"/>
    <property type="match status" value="1"/>
</dbReference>
<dbReference type="GO" id="GO:0015940">
    <property type="term" value="P:pantothenate biosynthetic process"/>
    <property type="evidence" value="ECO:0007669"/>
    <property type="project" value="UniProtKB-UniPathway"/>
</dbReference>
<evidence type="ECO:0000259" key="12">
    <source>
        <dbReference type="Pfam" id="PF08546"/>
    </source>
</evidence>
<evidence type="ECO:0000256" key="2">
    <source>
        <dbReference type="ARBA" id="ARBA00007870"/>
    </source>
</evidence>
<organism evidence="13 14">
    <name type="scientific">Neomesorhizobium albiziae</name>
    <dbReference type="NCBI Taxonomy" id="335020"/>
    <lineage>
        <taxon>Bacteria</taxon>
        <taxon>Pseudomonadati</taxon>
        <taxon>Pseudomonadota</taxon>
        <taxon>Alphaproteobacteria</taxon>
        <taxon>Hyphomicrobiales</taxon>
        <taxon>Phyllobacteriaceae</taxon>
        <taxon>Neomesorhizobium</taxon>
    </lineage>
</organism>
<keyword evidence="7 10" id="KW-0560">Oxidoreductase</keyword>
<evidence type="ECO:0000256" key="7">
    <source>
        <dbReference type="ARBA" id="ARBA00023002"/>
    </source>
</evidence>
<evidence type="ECO:0000256" key="1">
    <source>
        <dbReference type="ARBA" id="ARBA00004994"/>
    </source>
</evidence>
<evidence type="ECO:0000313" key="13">
    <source>
        <dbReference type="EMBL" id="SFK99324.1"/>
    </source>
</evidence>
<dbReference type="InterPro" id="IPR013332">
    <property type="entry name" value="KPR_N"/>
</dbReference>
<evidence type="ECO:0000256" key="4">
    <source>
        <dbReference type="ARBA" id="ARBA00019465"/>
    </source>
</evidence>
<gene>
    <name evidence="13" type="ORF">SAMN04488498_12172</name>
</gene>
<dbReference type="PANTHER" id="PTHR43765:SF2">
    <property type="entry name" value="2-DEHYDROPANTOATE 2-REDUCTASE"/>
    <property type="match status" value="1"/>
</dbReference>
<dbReference type="UniPathway" id="UPA00028">
    <property type="reaction ID" value="UER00004"/>
</dbReference>
<dbReference type="InterPro" id="IPR050838">
    <property type="entry name" value="Ketopantoate_reductase"/>
</dbReference>
<evidence type="ECO:0000256" key="8">
    <source>
        <dbReference type="ARBA" id="ARBA00032024"/>
    </source>
</evidence>
<dbReference type="Pfam" id="PF02558">
    <property type="entry name" value="ApbA"/>
    <property type="match status" value="1"/>
</dbReference>
<keyword evidence="6 10" id="KW-0521">NADP</keyword>
<protein>
    <recommendedName>
        <fullName evidence="4 10">2-dehydropantoate 2-reductase</fullName>
        <ecNumber evidence="3 10">1.1.1.169</ecNumber>
    </recommendedName>
    <alternativeName>
        <fullName evidence="8 10">Ketopantoate reductase</fullName>
    </alternativeName>
</protein>
<evidence type="ECO:0000259" key="11">
    <source>
        <dbReference type="Pfam" id="PF02558"/>
    </source>
</evidence>
<evidence type="ECO:0000256" key="9">
    <source>
        <dbReference type="ARBA" id="ARBA00048793"/>
    </source>
</evidence>
<evidence type="ECO:0000256" key="10">
    <source>
        <dbReference type="RuleBase" id="RU362068"/>
    </source>
</evidence>
<feature type="domain" description="Ketopantoate reductase C-terminal" evidence="12">
    <location>
        <begin position="182"/>
        <end position="319"/>
    </location>
</feature>
<dbReference type="NCBIfam" id="NF006083">
    <property type="entry name" value="PRK08229.1"/>
    <property type="match status" value="1"/>
</dbReference>
<accession>A0A1I4E0F2</accession>
<comment type="function">
    <text evidence="10">Catalyzes the NADPH-dependent reduction of ketopantoate into pantoic acid.</text>
</comment>
<comment type="catalytic activity">
    <reaction evidence="9 10">
        <text>(R)-pantoate + NADP(+) = 2-dehydropantoate + NADPH + H(+)</text>
        <dbReference type="Rhea" id="RHEA:16233"/>
        <dbReference type="ChEBI" id="CHEBI:11561"/>
        <dbReference type="ChEBI" id="CHEBI:15378"/>
        <dbReference type="ChEBI" id="CHEBI:15980"/>
        <dbReference type="ChEBI" id="CHEBI:57783"/>
        <dbReference type="ChEBI" id="CHEBI:58349"/>
        <dbReference type="EC" id="1.1.1.169"/>
    </reaction>
</comment>
<dbReference type="InterPro" id="IPR013752">
    <property type="entry name" value="KPA_reductase"/>
</dbReference>
<dbReference type="GO" id="GO:0050661">
    <property type="term" value="F:NADP binding"/>
    <property type="evidence" value="ECO:0007669"/>
    <property type="project" value="TreeGrafter"/>
</dbReference>
<dbReference type="InterPro" id="IPR008927">
    <property type="entry name" value="6-PGluconate_DH-like_C_sf"/>
</dbReference>
<dbReference type="RefSeq" id="WP_149762904.1">
    <property type="nucleotide sequence ID" value="NZ_BSPE01000023.1"/>
</dbReference>
<dbReference type="SUPFAM" id="SSF48179">
    <property type="entry name" value="6-phosphogluconate dehydrogenase C-terminal domain-like"/>
    <property type="match status" value="1"/>
</dbReference>
<sequence>MSASQPKISVFGAGSIGCYVGGRLAAAGADVSFVGRERLATEIAKHGLLLTDYRGADLRISSGDVDYRTDPAGTADAGLILVTVKSGATAEAGKTLAGLARPDAVIVSFQNGVGNAEILREAVPGRNVLAGMVPFNVIRRGPGHFHQGTEGALDVQKDEALAPFLQAFGQAGLPLHQHADLAPVQWAKLLLNLNNAVNALSGQPLKAELSQRDYRRCLALAQQEALDVLGDAVIRPAKLTPLPPSWLPFVLRLPDALFRIIAGRMLAMDPLARSSMLDDLDAGRATEVDWLNGEIVRLAGSGSPAARVNARLVELVHAAEQGGRRNWPGDALLERLQSPR</sequence>
<dbReference type="Gene3D" id="1.10.1040.10">
    <property type="entry name" value="N-(1-d-carboxylethyl)-l-norvaline Dehydrogenase, domain 2"/>
    <property type="match status" value="1"/>
</dbReference>